<dbReference type="InterPro" id="IPR000953">
    <property type="entry name" value="Chromo/chromo_shadow_dom"/>
</dbReference>
<dbReference type="PROSITE" id="PS50013">
    <property type="entry name" value="CHROMO_2"/>
    <property type="match status" value="1"/>
</dbReference>
<dbReference type="GO" id="GO:0005634">
    <property type="term" value="C:nucleus"/>
    <property type="evidence" value="ECO:0007669"/>
    <property type="project" value="UniProtKB-SubCell"/>
</dbReference>
<accession>A0A077WW36</accession>
<feature type="compositionally biased region" description="Polar residues" evidence="3">
    <location>
        <begin position="186"/>
        <end position="198"/>
    </location>
</feature>
<dbReference type="AlphaFoldDB" id="A0A077WW36"/>
<dbReference type="Pfam" id="PF00385">
    <property type="entry name" value="Chromo"/>
    <property type="match status" value="1"/>
</dbReference>
<evidence type="ECO:0000256" key="1">
    <source>
        <dbReference type="ARBA" id="ARBA00004123"/>
    </source>
</evidence>
<dbReference type="SMART" id="SM00298">
    <property type="entry name" value="CHROMO"/>
    <property type="match status" value="1"/>
</dbReference>
<feature type="region of interest" description="Disordered" evidence="3">
    <location>
        <begin position="91"/>
        <end position="218"/>
    </location>
</feature>
<dbReference type="EMBL" id="LK023346">
    <property type="protein sequence ID" value="CDS11449.1"/>
    <property type="molecule type" value="Genomic_DNA"/>
</dbReference>
<dbReference type="CDD" id="cd00034">
    <property type="entry name" value="CSD"/>
    <property type="match status" value="1"/>
</dbReference>
<dbReference type="PROSITE" id="PS00598">
    <property type="entry name" value="CHROMO_1"/>
    <property type="match status" value="1"/>
</dbReference>
<feature type="compositionally biased region" description="Polar residues" evidence="3">
    <location>
        <begin position="241"/>
        <end position="250"/>
    </location>
</feature>
<feature type="compositionally biased region" description="Low complexity" evidence="3">
    <location>
        <begin position="199"/>
        <end position="210"/>
    </location>
</feature>
<protein>
    <recommendedName>
        <fullName evidence="4">Chromo domain-containing protein</fullName>
    </recommendedName>
</protein>
<gene>
    <name evidence="5" type="ORF">LRAMOSA03712</name>
</gene>
<proteinExistence type="predicted"/>
<feature type="region of interest" description="Disordered" evidence="3">
    <location>
        <begin position="241"/>
        <end position="271"/>
    </location>
</feature>
<feature type="region of interest" description="Disordered" evidence="3">
    <location>
        <begin position="312"/>
        <end position="342"/>
    </location>
</feature>
<feature type="compositionally biased region" description="Low complexity" evidence="3">
    <location>
        <begin position="318"/>
        <end position="330"/>
    </location>
</feature>
<name>A0A077WW36_9FUNG</name>
<feature type="compositionally biased region" description="Low complexity" evidence="3">
    <location>
        <begin position="152"/>
        <end position="161"/>
    </location>
</feature>
<dbReference type="InterPro" id="IPR023780">
    <property type="entry name" value="Chromo_domain"/>
</dbReference>
<dbReference type="OrthoDB" id="433924at2759"/>
<comment type="subcellular location">
    <subcellularLocation>
        <location evidence="1">Nucleus</location>
    </subcellularLocation>
</comment>
<feature type="compositionally biased region" description="Polar residues" evidence="3">
    <location>
        <begin position="332"/>
        <end position="342"/>
    </location>
</feature>
<dbReference type="PANTHER" id="PTHR22812">
    <property type="entry name" value="CHROMOBOX PROTEIN"/>
    <property type="match status" value="1"/>
</dbReference>
<sequence length="421" mass="48450">MTQVETDDGIYVVERILKHRKKHSQAGLRYLIRWQGYSSDNDTWEDEENILDPEIIDAYWETRGGEQERIKQSMFGTRYLAIEEFERFFKHQRKQDQQTPAKRMVDTFEGSSRKMSRRRDNSGEPLLMLDVENYRKYKHRPRVKQQDPTPPSSSATSNPSSQNMKEHHSSASTSYSSKSTSTPSSKAFNPSIQRMKQQSSTSRSSLTPASKVKSILKKRKYPTKDNLASILSDPSTFDFNLTRQLPPSNTLHHRQLTPPSPSPSSTYPQQVPFISISGSEQHGSHANPSSSSNHTLETEAMVPRVNRTVQFLPNGLNHHPSSSSSSLPPHDQSIQQQHSTRTIRSDLFNRQEIVFDLDFRSEMSYNWGKDIQCVETVIKNGPSLYAIVRWNDNVLAMYPTHLVQRRCHMKLIQFYETMLEA</sequence>
<dbReference type="Gene3D" id="2.40.50.40">
    <property type="match status" value="2"/>
</dbReference>
<evidence type="ECO:0000256" key="2">
    <source>
        <dbReference type="ARBA" id="ARBA00023242"/>
    </source>
</evidence>
<dbReference type="InterPro" id="IPR051219">
    <property type="entry name" value="Heterochromatin_chromo-domain"/>
</dbReference>
<feature type="compositionally biased region" description="Low complexity" evidence="3">
    <location>
        <begin position="170"/>
        <end position="185"/>
    </location>
</feature>
<evidence type="ECO:0000256" key="3">
    <source>
        <dbReference type="SAM" id="MobiDB-lite"/>
    </source>
</evidence>
<organism evidence="5">
    <name type="scientific">Lichtheimia ramosa</name>
    <dbReference type="NCBI Taxonomy" id="688394"/>
    <lineage>
        <taxon>Eukaryota</taxon>
        <taxon>Fungi</taxon>
        <taxon>Fungi incertae sedis</taxon>
        <taxon>Mucoromycota</taxon>
        <taxon>Mucoromycotina</taxon>
        <taxon>Mucoromycetes</taxon>
        <taxon>Mucorales</taxon>
        <taxon>Lichtheimiaceae</taxon>
        <taxon>Lichtheimia</taxon>
    </lineage>
</organism>
<reference evidence="5" key="1">
    <citation type="journal article" date="2014" name="Genome Announc.">
        <title>De novo whole-genome sequence and genome annotation of Lichtheimia ramosa.</title>
        <authorList>
            <person name="Linde J."/>
            <person name="Schwartze V."/>
            <person name="Binder U."/>
            <person name="Lass-Florl C."/>
            <person name="Voigt K."/>
            <person name="Horn F."/>
        </authorList>
    </citation>
    <scope>NUCLEOTIDE SEQUENCE</scope>
    <source>
        <strain evidence="5">JMRC FSU:6197</strain>
    </source>
</reference>
<evidence type="ECO:0000313" key="5">
    <source>
        <dbReference type="EMBL" id="CDS11449.1"/>
    </source>
</evidence>
<keyword evidence="2" id="KW-0539">Nucleus</keyword>
<feature type="domain" description="Chromo" evidence="4">
    <location>
        <begin position="11"/>
        <end position="71"/>
    </location>
</feature>
<dbReference type="SUPFAM" id="SSF54160">
    <property type="entry name" value="Chromo domain-like"/>
    <property type="match status" value="2"/>
</dbReference>
<dbReference type="InterPro" id="IPR016197">
    <property type="entry name" value="Chromo-like_dom_sf"/>
</dbReference>
<dbReference type="InterPro" id="IPR023779">
    <property type="entry name" value="Chromodomain_CS"/>
</dbReference>
<dbReference type="CDD" id="cd00024">
    <property type="entry name" value="CD_CSD"/>
    <property type="match status" value="1"/>
</dbReference>
<evidence type="ECO:0000259" key="4">
    <source>
        <dbReference type="PROSITE" id="PS50013"/>
    </source>
</evidence>